<name>A0ABV7ZC84_9DEIO</name>
<dbReference type="PANTHER" id="PTHR43405:SF1">
    <property type="entry name" value="GLYCOSYL HYDROLASE DIGH"/>
    <property type="match status" value="1"/>
</dbReference>
<dbReference type="InterPro" id="IPR013783">
    <property type="entry name" value="Ig-like_fold"/>
</dbReference>
<dbReference type="Gene3D" id="2.60.40.10">
    <property type="entry name" value="Immunoglobulins"/>
    <property type="match status" value="1"/>
</dbReference>
<dbReference type="InterPro" id="IPR017853">
    <property type="entry name" value="GH"/>
</dbReference>
<keyword evidence="1 2" id="KW-0732">Signal</keyword>
<dbReference type="EMBL" id="JBHRZG010000022">
    <property type="protein sequence ID" value="MFC3834375.1"/>
    <property type="molecule type" value="Genomic_DNA"/>
</dbReference>
<feature type="signal peptide" evidence="2">
    <location>
        <begin position="1"/>
        <end position="34"/>
    </location>
</feature>
<organism evidence="4 5">
    <name type="scientific">Deinococcus rufus</name>
    <dbReference type="NCBI Taxonomy" id="2136097"/>
    <lineage>
        <taxon>Bacteria</taxon>
        <taxon>Thermotogati</taxon>
        <taxon>Deinococcota</taxon>
        <taxon>Deinococci</taxon>
        <taxon>Deinococcales</taxon>
        <taxon>Deinococcaceae</taxon>
        <taxon>Deinococcus</taxon>
    </lineage>
</organism>
<evidence type="ECO:0000313" key="5">
    <source>
        <dbReference type="Proteomes" id="UP001595803"/>
    </source>
</evidence>
<evidence type="ECO:0000313" key="4">
    <source>
        <dbReference type="EMBL" id="MFC3834375.1"/>
    </source>
</evidence>
<evidence type="ECO:0000256" key="1">
    <source>
        <dbReference type="ARBA" id="ARBA00022729"/>
    </source>
</evidence>
<dbReference type="PROSITE" id="PS51257">
    <property type="entry name" value="PROKAR_LIPOPROTEIN"/>
    <property type="match status" value="1"/>
</dbReference>
<evidence type="ECO:0000256" key="2">
    <source>
        <dbReference type="SAM" id="SignalP"/>
    </source>
</evidence>
<gene>
    <name evidence="4" type="ORF">ACFOSB_16090</name>
</gene>
<keyword evidence="5" id="KW-1185">Reference proteome</keyword>
<feature type="domain" description="Glycosyl hydrolase-like 10" evidence="3">
    <location>
        <begin position="63"/>
        <end position="346"/>
    </location>
</feature>
<dbReference type="RefSeq" id="WP_380102945.1">
    <property type="nucleotide sequence ID" value="NZ_JBHRZG010000022.1"/>
</dbReference>
<dbReference type="InterPro" id="IPR052177">
    <property type="entry name" value="Divisome_Glycosyl_Hydrolase"/>
</dbReference>
<dbReference type="Pfam" id="PF02638">
    <property type="entry name" value="GHL10"/>
    <property type="match status" value="1"/>
</dbReference>
<reference evidence="5" key="1">
    <citation type="journal article" date="2019" name="Int. J. Syst. Evol. Microbiol.">
        <title>The Global Catalogue of Microorganisms (GCM) 10K type strain sequencing project: providing services to taxonomists for standard genome sequencing and annotation.</title>
        <authorList>
            <consortium name="The Broad Institute Genomics Platform"/>
            <consortium name="The Broad Institute Genome Sequencing Center for Infectious Disease"/>
            <person name="Wu L."/>
            <person name="Ma J."/>
        </authorList>
    </citation>
    <scope>NUCLEOTIDE SEQUENCE [LARGE SCALE GENOMIC DNA]</scope>
    <source>
        <strain evidence="5">CCTCC AB 2017081</strain>
    </source>
</reference>
<dbReference type="Gene3D" id="3.20.20.80">
    <property type="entry name" value="Glycosidases"/>
    <property type="match status" value="1"/>
</dbReference>
<evidence type="ECO:0000259" key="3">
    <source>
        <dbReference type="Pfam" id="PF02638"/>
    </source>
</evidence>
<feature type="chain" id="PRO_5046949309" evidence="2">
    <location>
        <begin position="35"/>
        <end position="533"/>
    </location>
</feature>
<proteinExistence type="predicted"/>
<dbReference type="PANTHER" id="PTHR43405">
    <property type="entry name" value="GLYCOSYL HYDROLASE DIGH"/>
    <property type="match status" value="1"/>
</dbReference>
<accession>A0ABV7ZC84</accession>
<comment type="caution">
    <text evidence="4">The sequence shown here is derived from an EMBL/GenBank/DDBJ whole genome shotgun (WGS) entry which is preliminary data.</text>
</comment>
<protein>
    <submittedName>
        <fullName evidence="4">Family 10 glycosylhydrolase</fullName>
    </submittedName>
</protein>
<dbReference type="SUPFAM" id="SSF51445">
    <property type="entry name" value="(Trans)glycosidases"/>
    <property type="match status" value="1"/>
</dbReference>
<sequence length="533" mass="57491">MPLFPLRPVPLRRSTLTSALLAPLLLAGCGPALETLPTPELSGAAVPTQSATPPTSSRAVRKELRGLWVDAFGPGLKTPQEIDTLVADAAAMNVNVLFAQVGRRGDCYCNNAAMPRTDDPAVPAGFDPLADLIAKAHARGIQVHAWIITTAIWNSVTPPTSPAHAFNAHGLSTTGRDNWLMVKNDGTLRGGADWLLDPGHPDAAEYIRNMYVSVVRNYDVDGVQFDRVRYPDYNPVGGPNTWGYNATALERYRAETGATGTPEPGDPVWSAWRTQQVTNLVRETALAVKAVKPDVSVNAATITYGAGPADEAGFTQSRTAKEVLQDWATWVREGYLDVNVMMNYKREHVADQALWFEQWNAFGARMLEVNPEVAQVSGSAIYLNDQPGSVQQILDTRAAGLSGWAGYSYRTPDADVNAGTRTKEQVIPELTANLSGVGGPFEGSARWDRPNPAKLRAVSGQITVASGQLGGRTVELLNEQGEVVASTQTDGQGRYGFMRFPYGRVQVRVAGVTSRDFTPLPRAVYTVPVLALP</sequence>
<dbReference type="Proteomes" id="UP001595803">
    <property type="component" value="Unassembled WGS sequence"/>
</dbReference>
<dbReference type="InterPro" id="IPR003790">
    <property type="entry name" value="GHL10"/>
</dbReference>